<comment type="caution">
    <text evidence="2">The sequence shown here is derived from an EMBL/GenBank/DDBJ whole genome shotgun (WGS) entry which is preliminary data.</text>
</comment>
<dbReference type="PROSITE" id="PS51318">
    <property type="entry name" value="TAT"/>
    <property type="match status" value="1"/>
</dbReference>
<dbReference type="Proteomes" id="UP000285970">
    <property type="component" value="Unassembled WGS sequence"/>
</dbReference>
<reference evidence="2 3" key="1">
    <citation type="journal article" date="2018" name="Front. Microbiol.">
        <title>Novel Insights Into Bacterial Dimethylsulfoniopropionate Catabolism in the East China Sea.</title>
        <authorList>
            <person name="Liu J."/>
            <person name="Liu J."/>
            <person name="Zhang S.H."/>
            <person name="Liang J."/>
            <person name="Lin H."/>
            <person name="Song D."/>
            <person name="Yang G.P."/>
            <person name="Todd J.D."/>
            <person name="Zhang X.H."/>
        </authorList>
    </citation>
    <scope>NUCLEOTIDE SEQUENCE [LARGE SCALE GENOMIC DNA]</scope>
    <source>
        <strain evidence="2 3">ZYFD042</strain>
    </source>
</reference>
<protein>
    <submittedName>
        <fullName evidence="2">Uncharacterized protein</fullName>
    </submittedName>
</protein>
<accession>A0A3S3N159</accession>
<gene>
    <name evidence="2" type="ORF">D8Y23_02535</name>
</gene>
<evidence type="ECO:0000313" key="3">
    <source>
        <dbReference type="Proteomes" id="UP000285970"/>
    </source>
</evidence>
<evidence type="ECO:0000313" key="2">
    <source>
        <dbReference type="EMBL" id="RWR22231.1"/>
    </source>
</evidence>
<evidence type="ECO:0000256" key="1">
    <source>
        <dbReference type="SAM" id="SignalP"/>
    </source>
</evidence>
<dbReference type="OrthoDB" id="5083065at2"/>
<feature type="signal peptide" evidence="1">
    <location>
        <begin position="1"/>
        <end position="42"/>
    </location>
</feature>
<dbReference type="AlphaFoldDB" id="A0A3S3N159"/>
<dbReference type="InterPro" id="IPR006311">
    <property type="entry name" value="TAT_signal"/>
</dbReference>
<organism evidence="2 3">
    <name type="scientific">Microbacterium enclense</name>
    <dbReference type="NCBI Taxonomy" id="993073"/>
    <lineage>
        <taxon>Bacteria</taxon>
        <taxon>Bacillati</taxon>
        <taxon>Actinomycetota</taxon>
        <taxon>Actinomycetes</taxon>
        <taxon>Micrococcales</taxon>
        <taxon>Microbacteriaceae</taxon>
        <taxon>Microbacterium</taxon>
    </lineage>
</organism>
<feature type="chain" id="PRO_5018652572" evidence="1">
    <location>
        <begin position="43"/>
        <end position="142"/>
    </location>
</feature>
<name>A0A3S3N159_9MICO</name>
<dbReference type="EMBL" id="RBZY01000006">
    <property type="protein sequence ID" value="RWR22231.1"/>
    <property type="molecule type" value="Genomic_DNA"/>
</dbReference>
<proteinExistence type="predicted"/>
<keyword evidence="1" id="KW-0732">Signal</keyword>
<dbReference type="RefSeq" id="WP_128216602.1">
    <property type="nucleotide sequence ID" value="NZ_RBZY01000006.1"/>
</dbReference>
<sequence length="142" mass="14084">MDNTIPTQGVTRRSFTTALAWSVPVVAVAVAAPSASASGALAASAYDISEVEVGDSFPLSIDVTEGGTPLDDGTVVTVSLTNTAVLEFDPDADGFVTSTIASVPIVGGVANAIVLVRAFGTTTGAVAYGSSQATYVVGVTQA</sequence>